<accession>A0A1V2GL30</accession>
<gene>
    <name evidence="1" type="ORF">BXT93_02005</name>
</gene>
<dbReference type="AlphaFoldDB" id="A0A1V2GL30"/>
<sequence length="435" mass="48678">MRYIMASPINSGTMMSNPCPSTFLDKNRIIAAELNITNNEKKYSPGSNFAKWMLQEIKRLIANIMSGSRSVNTEILNYFHPMPGTENNGNRTWMAATGENEYTVIEQTGGKSFKVIQFDAGEKNTKKIVKETSYSGVAVATIIKSLSEKTAALETHSADTVLRKKLVNSIVMMNTDCSYEMPADIVSNTYDLLNLRIQKDEGHLPVQEKIDITEDYLHSMTMDAHRCIKEQTKPSGAAKITCCGVELSKDILKKFANKIEKIEQDPKYIQNTLEEMVKQLCFDVNDCAEVRELLRQSNGNITNDKIDEIIACLASPQGITCFYYSSAQGYQSRLQHTSQDVRELLSKSLDGATSLTLHLKKSGNAFFGSGKYLNEMDFTMNGFSQKMYSMAVNNVGNEVKLQCSRYFTTGRVDEQNSKIDKVTFTFFGAATTADL</sequence>
<dbReference type="Proteomes" id="UP000188967">
    <property type="component" value="Unassembled WGS sequence"/>
</dbReference>
<evidence type="ECO:0000313" key="2">
    <source>
        <dbReference type="Proteomes" id="UP000188967"/>
    </source>
</evidence>
<name>A0A1V2GL30_ECOLX</name>
<protein>
    <submittedName>
        <fullName evidence="1">Uncharacterized protein</fullName>
    </submittedName>
</protein>
<dbReference type="EMBL" id="MTPS01000026">
    <property type="protein sequence ID" value="ONG36647.1"/>
    <property type="molecule type" value="Genomic_DNA"/>
</dbReference>
<proteinExistence type="predicted"/>
<organism evidence="1 2">
    <name type="scientific">Escherichia coli</name>
    <dbReference type="NCBI Taxonomy" id="562"/>
    <lineage>
        <taxon>Bacteria</taxon>
        <taxon>Pseudomonadati</taxon>
        <taxon>Pseudomonadota</taxon>
        <taxon>Gammaproteobacteria</taxon>
        <taxon>Enterobacterales</taxon>
        <taxon>Enterobacteriaceae</taxon>
        <taxon>Escherichia</taxon>
    </lineage>
</organism>
<reference evidence="1 2" key="1">
    <citation type="submission" date="2017-01" db="EMBL/GenBank/DDBJ databases">
        <title>Draft genome sequence of an E. coli strain isolated from human, in Amazon, Brazil.</title>
        <authorList>
            <person name="Moura Q."/>
            <person name="Fernandes M.R."/>
            <person name="Cerdeira L."/>
            <person name="Vianello M."/>
            <person name="Souza T.A."/>
            <person name="Ienne S."/>
            <person name="Lincopan N."/>
        </authorList>
    </citation>
    <scope>NUCLEOTIDE SEQUENCE [LARGE SCALE GENOMIC DNA]</scope>
    <source>
        <strain evidence="1 2">ICBEcBL-II-13</strain>
    </source>
</reference>
<evidence type="ECO:0000313" key="1">
    <source>
        <dbReference type="EMBL" id="ONG36647.1"/>
    </source>
</evidence>
<comment type="caution">
    <text evidence="1">The sequence shown here is derived from an EMBL/GenBank/DDBJ whole genome shotgun (WGS) entry which is preliminary data.</text>
</comment>